<evidence type="ECO:0000313" key="4">
    <source>
        <dbReference type="WBParaSite" id="HNAJ_0000359601-mRNA-1"/>
    </source>
</evidence>
<reference evidence="4" key="1">
    <citation type="submission" date="2017-02" db="UniProtKB">
        <authorList>
            <consortium name="WormBaseParasite"/>
        </authorList>
    </citation>
    <scope>IDENTIFICATION</scope>
</reference>
<keyword evidence="3" id="KW-1185">Reference proteome</keyword>
<dbReference type="Proteomes" id="UP000278807">
    <property type="component" value="Unassembled WGS sequence"/>
</dbReference>
<accession>A0A0R3T957</accession>
<gene>
    <name evidence="2" type="ORF">HNAJ_LOCUS3594</name>
</gene>
<dbReference type="EMBL" id="UZAE01002147">
    <property type="protein sequence ID" value="VDN99453.1"/>
    <property type="molecule type" value="Genomic_DNA"/>
</dbReference>
<proteinExistence type="predicted"/>
<organism evidence="4">
    <name type="scientific">Rodentolepis nana</name>
    <name type="common">Dwarf tapeworm</name>
    <name type="synonym">Hymenolepis nana</name>
    <dbReference type="NCBI Taxonomy" id="102285"/>
    <lineage>
        <taxon>Eukaryota</taxon>
        <taxon>Metazoa</taxon>
        <taxon>Spiralia</taxon>
        <taxon>Lophotrochozoa</taxon>
        <taxon>Platyhelminthes</taxon>
        <taxon>Cestoda</taxon>
        <taxon>Eucestoda</taxon>
        <taxon>Cyclophyllidea</taxon>
        <taxon>Hymenolepididae</taxon>
        <taxon>Rodentolepis</taxon>
    </lineage>
</organism>
<evidence type="ECO:0000313" key="2">
    <source>
        <dbReference type="EMBL" id="VDN99453.1"/>
    </source>
</evidence>
<dbReference type="AlphaFoldDB" id="A0A0R3T957"/>
<name>A0A0R3T957_RODNA</name>
<feature type="region of interest" description="Disordered" evidence="1">
    <location>
        <begin position="44"/>
        <end position="70"/>
    </location>
</feature>
<reference evidence="2 3" key="2">
    <citation type="submission" date="2018-11" db="EMBL/GenBank/DDBJ databases">
        <authorList>
            <consortium name="Pathogen Informatics"/>
        </authorList>
    </citation>
    <scope>NUCLEOTIDE SEQUENCE [LARGE SCALE GENOMIC DNA]</scope>
</reference>
<dbReference type="WBParaSite" id="HNAJ_0000359601-mRNA-1">
    <property type="protein sequence ID" value="HNAJ_0000359601-mRNA-1"/>
    <property type="gene ID" value="HNAJ_0000359601"/>
</dbReference>
<protein>
    <submittedName>
        <fullName evidence="4">Hydrocephalus-inducing protein homolog</fullName>
    </submittedName>
</protein>
<evidence type="ECO:0000313" key="3">
    <source>
        <dbReference type="Proteomes" id="UP000278807"/>
    </source>
</evidence>
<sequence length="225" mass="25461">MPRKCCDRLWERNVEKEEKKKDKVATVAPFELLKKNYERMVESRRSLPLPSGSGPLTESTPETGKVPIIASRQPPGKKISIMYEQNLECPIESFSFGETFCNLQLSFTRQPAIFLGHISVKTSEHIDVDIIPAFIEIVGPDKTIQVDYNCYDRVESLFPQVAKSWELEKRRITLDASDATAATVDADRVTAWFLDDLLCRVLVRVLVGGPRLSLPVLDVFRTFGT</sequence>
<evidence type="ECO:0000256" key="1">
    <source>
        <dbReference type="SAM" id="MobiDB-lite"/>
    </source>
</evidence>